<feature type="transmembrane region" description="Helical" evidence="1">
    <location>
        <begin position="12"/>
        <end position="32"/>
    </location>
</feature>
<dbReference type="InterPro" id="IPR026002">
    <property type="entry name" value="ATC_hydrolase-like"/>
</dbReference>
<keyword evidence="3" id="KW-1185">Reference proteome</keyword>
<dbReference type="Proteomes" id="UP000293162">
    <property type="component" value="Unassembled WGS sequence"/>
</dbReference>
<dbReference type="RefSeq" id="WP_130019276.1">
    <property type="nucleotide sequence ID" value="NZ_SEWF01000002.1"/>
</dbReference>
<dbReference type="OrthoDB" id="9805176at2"/>
<accession>A0A4Q5M507</accession>
<gene>
    <name evidence="2" type="ORF">EWM59_02040</name>
</gene>
<keyword evidence="1" id="KW-1133">Transmembrane helix</keyword>
<organism evidence="2 3">
    <name type="scientific">Emticicia agri</name>
    <dbReference type="NCBI Taxonomy" id="2492393"/>
    <lineage>
        <taxon>Bacteria</taxon>
        <taxon>Pseudomonadati</taxon>
        <taxon>Bacteroidota</taxon>
        <taxon>Cytophagia</taxon>
        <taxon>Cytophagales</taxon>
        <taxon>Leadbetterellaceae</taxon>
        <taxon>Emticicia</taxon>
    </lineage>
</organism>
<dbReference type="Pfam" id="PF14196">
    <property type="entry name" value="ATC_hydrolase"/>
    <property type="match status" value="1"/>
</dbReference>
<evidence type="ECO:0000313" key="3">
    <source>
        <dbReference type="Proteomes" id="UP000293162"/>
    </source>
</evidence>
<keyword evidence="1" id="KW-0812">Transmembrane</keyword>
<sequence>MIHSIKTLSKKSILFAIGYVVIKWLIILSVGAYLAKQGLWKNEYLFILPLIAGSVGLFRYLKKEPPYKRYFRKALDSFYPKYAKELADDIDAQYKELKEDVSFAKTSANPMDRRLDLSAYFLALIIVLDKAGESFEKIREVALFTITEYLRPKTQWQAVLKKLPVKLVRTTFGRYMIKAFAKKVGQRGNPEGFVAHIITDKKQTNGLGYGVDIIECGICKLFKKHNYQKYVSILCEVDKYTTSLAGLSMIRTDTIANGASKCDFRYQINLKIL</sequence>
<proteinExistence type="predicted"/>
<protein>
    <recommendedName>
        <fullName evidence="4">L-2-amino-thiazoline-4-carboxylic acid hydrolase</fullName>
    </recommendedName>
</protein>
<keyword evidence="1" id="KW-0472">Membrane</keyword>
<dbReference type="EMBL" id="SEWF01000002">
    <property type="protein sequence ID" value="RYU97494.1"/>
    <property type="molecule type" value="Genomic_DNA"/>
</dbReference>
<reference evidence="2 3" key="1">
    <citation type="submission" date="2019-02" db="EMBL/GenBank/DDBJ databases">
        <title>Bacterial novel species Emticicia sp. 17J42-9 isolated from soil.</title>
        <authorList>
            <person name="Jung H.-Y."/>
        </authorList>
    </citation>
    <scope>NUCLEOTIDE SEQUENCE [LARGE SCALE GENOMIC DNA]</scope>
    <source>
        <strain evidence="2 3">17J42-9</strain>
    </source>
</reference>
<evidence type="ECO:0000313" key="2">
    <source>
        <dbReference type="EMBL" id="RYU97494.1"/>
    </source>
</evidence>
<evidence type="ECO:0000256" key="1">
    <source>
        <dbReference type="SAM" id="Phobius"/>
    </source>
</evidence>
<evidence type="ECO:0008006" key="4">
    <source>
        <dbReference type="Google" id="ProtNLM"/>
    </source>
</evidence>
<comment type="caution">
    <text evidence="2">The sequence shown here is derived from an EMBL/GenBank/DDBJ whole genome shotgun (WGS) entry which is preliminary data.</text>
</comment>
<dbReference type="AlphaFoldDB" id="A0A4Q5M507"/>
<name>A0A4Q5M507_9BACT</name>
<feature type="transmembrane region" description="Helical" evidence="1">
    <location>
        <begin position="44"/>
        <end position="61"/>
    </location>
</feature>